<gene>
    <name evidence="3" type="ORF">A2569_00810</name>
</gene>
<feature type="transmembrane region" description="Helical" evidence="2">
    <location>
        <begin position="6"/>
        <end position="26"/>
    </location>
</feature>
<evidence type="ECO:0000256" key="2">
    <source>
        <dbReference type="SAM" id="Phobius"/>
    </source>
</evidence>
<keyword evidence="2" id="KW-0472">Membrane</keyword>
<proteinExistence type="predicted"/>
<dbReference type="EMBL" id="MHTL01000011">
    <property type="protein sequence ID" value="OHA60600.1"/>
    <property type="molecule type" value="Genomic_DNA"/>
</dbReference>
<evidence type="ECO:0000313" key="3">
    <source>
        <dbReference type="EMBL" id="OHA60600.1"/>
    </source>
</evidence>
<reference evidence="3 4" key="1">
    <citation type="journal article" date="2016" name="Nat. Commun.">
        <title>Thousands of microbial genomes shed light on interconnected biogeochemical processes in an aquifer system.</title>
        <authorList>
            <person name="Anantharaman K."/>
            <person name="Brown C.T."/>
            <person name="Hug L.A."/>
            <person name="Sharon I."/>
            <person name="Castelle C.J."/>
            <person name="Probst A.J."/>
            <person name="Thomas B.C."/>
            <person name="Singh A."/>
            <person name="Wilkins M.J."/>
            <person name="Karaoz U."/>
            <person name="Brodie E.L."/>
            <person name="Williams K.H."/>
            <person name="Hubbard S.S."/>
            <person name="Banfield J.F."/>
        </authorList>
    </citation>
    <scope>NUCLEOTIDE SEQUENCE [LARGE SCALE GENOMIC DNA]</scope>
</reference>
<keyword evidence="2" id="KW-0812">Transmembrane</keyword>
<evidence type="ECO:0000313" key="4">
    <source>
        <dbReference type="Proteomes" id="UP000177090"/>
    </source>
</evidence>
<dbReference type="Proteomes" id="UP000177090">
    <property type="component" value="Unassembled WGS sequence"/>
</dbReference>
<name>A0A1G2QJ14_9BACT</name>
<keyword evidence="2" id="KW-1133">Transmembrane helix</keyword>
<sequence length="88" mass="9909">MPTKSWKNWILLAAGLVTLIMPYLGFPRGVKDFFFVLAGLAILAIAINLLWPYTAPASVRHPKKPRPRREAVPEITPPIETPHEEEAH</sequence>
<accession>A0A1G2QJ14</accession>
<organism evidence="3 4">
    <name type="scientific">Candidatus Vogelbacteria bacterium RIFOXYD1_FULL_51_18</name>
    <dbReference type="NCBI Taxonomy" id="1802440"/>
    <lineage>
        <taxon>Bacteria</taxon>
        <taxon>Candidatus Vogeliibacteriota</taxon>
    </lineage>
</organism>
<dbReference type="STRING" id="1802440.A2569_00810"/>
<comment type="caution">
    <text evidence="3">The sequence shown here is derived from an EMBL/GenBank/DDBJ whole genome shotgun (WGS) entry which is preliminary data.</text>
</comment>
<evidence type="ECO:0000256" key="1">
    <source>
        <dbReference type="SAM" id="MobiDB-lite"/>
    </source>
</evidence>
<dbReference type="AlphaFoldDB" id="A0A1G2QJ14"/>
<feature type="transmembrane region" description="Helical" evidence="2">
    <location>
        <begin position="33"/>
        <end position="53"/>
    </location>
</feature>
<feature type="region of interest" description="Disordered" evidence="1">
    <location>
        <begin position="57"/>
        <end position="88"/>
    </location>
</feature>
<protein>
    <submittedName>
        <fullName evidence="3">Uncharacterized protein</fullName>
    </submittedName>
</protein>